<proteinExistence type="evidence at transcript level"/>
<sequence>MAEEELKKAVKEEPEDGPPGGKAKKSRFKDCDEGREFECVLCDCKFFTVGQYSVHIQSFEHRKRSIQKVANKAYDRAPQYKGGRDGDLPPGLSGRKVVHCKVCNVFTNSAKQLAEHLGGARHKQLCFKFNVPVTTLALTKEDTHTLESTRLQGERLMCKHCSVEINSMQQYTEHMNSAKHKLRAENKPLRPDRNIKKALKTFYKSQKKRDKQDKKEEEAEASDGGKSQEGDERPKDEEREEKNDKEREKKDSNISKVRDKYQLKLLDELSELPTLRNEMHFYRNQRPTKEKKPPRVKPVPFMCDVCQVFTKSAFELNEHLMGEEHRVALKKFLVDGKSAMASSADDQLPRVKQEVEESPTEGAGGGKEEEPPKKPELYCDACQLLLPSLGAKREHEKGKKHKFLQELRKGVKMESHTQGDLATAAARGGGDRKEARPRETAPKSVHCSLCMVDVESEAAMKEHIKSKKHKFLSELKPEPEAVRRPEAALKRKRPWPRDSSDRDRREPAQEEVMPELAAVALERQALQVELAKRRREIEEQRRLIDKLREEQHLEEEKAALRRMIDECRQLIEERERRKRRAAEEQDRAHKSRSVRWRRSPEPDRCQGSSHEYRSFATRCNEEIPLLGTSSVGDRMSSEESLWEADRKPGAPVSQEPSGRLGGTGTAFSPFEPSTNSWPDWSSTSQAPDWSSASQAPDWSSASQASDWSTASQAPDWSTASQAPDWSTASQAPDWFSASQAPDWQRPVLCTPPTRVGLLGDRPQEWGHSVPSPPATETQTWGSSTTRIPGLDFV</sequence>
<feature type="compositionally biased region" description="Basic and acidic residues" evidence="7">
    <location>
        <begin position="471"/>
        <end position="508"/>
    </location>
</feature>
<accession>A0A1E1X5N3</accession>
<keyword evidence="2" id="KW-0479">Metal-binding</keyword>
<dbReference type="Pfam" id="PF12874">
    <property type="entry name" value="zf-met"/>
    <property type="match status" value="4"/>
</dbReference>
<reference evidence="9" key="1">
    <citation type="journal article" date="2017" name="Front. Cell. Infect. Microbiol.">
        <title>The Distinct Transcriptional Response of the Midgut of Amblyomma sculptum and Amblyomma aureolatum Ticks to Rickettsia rickettsii Correlates to Their Differences in Susceptibility to Infection.</title>
        <authorList>
            <person name="Martins L.A."/>
            <person name="Galletti M.F.B.M."/>
            <person name="Ribeiro J.M."/>
            <person name="Fujita A."/>
            <person name="Costa F.B."/>
            <person name="Labruna M.B."/>
            <person name="Daffre S."/>
            <person name="Fogaca A.C."/>
        </authorList>
    </citation>
    <scope>NUCLEOTIDE SEQUENCE</scope>
</reference>
<feature type="compositionally biased region" description="Basic and acidic residues" evidence="7">
    <location>
        <begin position="575"/>
        <end position="588"/>
    </location>
</feature>
<dbReference type="InterPro" id="IPR003604">
    <property type="entry name" value="Matrin/U1-like-C_Znf_C2H2"/>
</dbReference>
<feature type="region of interest" description="Disordered" evidence="7">
    <location>
        <begin position="174"/>
        <end position="255"/>
    </location>
</feature>
<dbReference type="GO" id="GO:0003746">
    <property type="term" value="F:translation elongation factor activity"/>
    <property type="evidence" value="ECO:0007669"/>
    <property type="project" value="UniProtKB-KW"/>
</dbReference>
<keyword evidence="9" id="KW-0251">Elongation factor</keyword>
<dbReference type="InterPro" id="IPR013087">
    <property type="entry name" value="Znf_C2H2_type"/>
</dbReference>
<keyword evidence="6" id="KW-0539">Nucleus</keyword>
<comment type="subcellular location">
    <subcellularLocation>
        <location evidence="1">Nucleus</location>
    </subcellularLocation>
</comment>
<feature type="domain" description="C2H2-type" evidence="8">
    <location>
        <begin position="39"/>
        <end position="61"/>
    </location>
</feature>
<dbReference type="InterPro" id="IPR022755">
    <property type="entry name" value="Znf_C2H2_jaz"/>
</dbReference>
<evidence type="ECO:0000313" key="9">
    <source>
        <dbReference type="EMBL" id="JAT94579.1"/>
    </source>
</evidence>
<feature type="region of interest" description="Disordered" evidence="7">
    <location>
        <begin position="1"/>
        <end position="27"/>
    </location>
</feature>
<dbReference type="GO" id="GO:0003676">
    <property type="term" value="F:nucleic acid binding"/>
    <property type="evidence" value="ECO:0007669"/>
    <property type="project" value="InterPro"/>
</dbReference>
<evidence type="ECO:0000256" key="7">
    <source>
        <dbReference type="SAM" id="MobiDB-lite"/>
    </source>
</evidence>
<dbReference type="SUPFAM" id="SSF57667">
    <property type="entry name" value="beta-beta-alpha zinc fingers"/>
    <property type="match status" value="6"/>
</dbReference>
<feature type="compositionally biased region" description="Basic and acidic residues" evidence="7">
    <location>
        <begin position="429"/>
        <end position="441"/>
    </location>
</feature>
<dbReference type="AlphaFoldDB" id="A0A1E1X5N3"/>
<dbReference type="PANTHER" id="PTHR46144:SF6">
    <property type="entry name" value="C2H2-TYPE DOMAIN-CONTAINING PROTEIN"/>
    <property type="match status" value="1"/>
</dbReference>
<evidence type="ECO:0000259" key="8">
    <source>
        <dbReference type="PROSITE" id="PS00028"/>
    </source>
</evidence>
<evidence type="ECO:0000256" key="5">
    <source>
        <dbReference type="ARBA" id="ARBA00022833"/>
    </source>
</evidence>
<evidence type="ECO:0000256" key="4">
    <source>
        <dbReference type="ARBA" id="ARBA00022771"/>
    </source>
</evidence>
<feature type="compositionally biased region" description="Basic and acidic residues" evidence="7">
    <location>
        <begin position="1"/>
        <end position="12"/>
    </location>
</feature>
<feature type="region of interest" description="Disordered" evidence="7">
    <location>
        <begin position="575"/>
        <end position="793"/>
    </location>
</feature>
<dbReference type="EMBL" id="GFAC01004609">
    <property type="protein sequence ID" value="JAT94579.1"/>
    <property type="molecule type" value="mRNA"/>
</dbReference>
<feature type="compositionally biased region" description="Basic and acidic residues" evidence="7">
    <location>
        <begin position="183"/>
        <end position="195"/>
    </location>
</feature>
<feature type="region of interest" description="Disordered" evidence="7">
    <location>
        <begin position="468"/>
        <end position="514"/>
    </location>
</feature>
<dbReference type="Gene3D" id="3.30.160.60">
    <property type="entry name" value="Classic Zinc Finger"/>
    <property type="match status" value="2"/>
</dbReference>
<feature type="compositionally biased region" description="Low complexity" evidence="7">
    <location>
        <begin position="688"/>
        <end position="713"/>
    </location>
</feature>
<keyword evidence="4" id="KW-0863">Zinc-finger</keyword>
<organism evidence="9">
    <name type="scientific">Amblyomma aureolatum</name>
    <dbReference type="NCBI Taxonomy" id="187763"/>
    <lineage>
        <taxon>Eukaryota</taxon>
        <taxon>Metazoa</taxon>
        <taxon>Ecdysozoa</taxon>
        <taxon>Arthropoda</taxon>
        <taxon>Chelicerata</taxon>
        <taxon>Arachnida</taxon>
        <taxon>Acari</taxon>
        <taxon>Parasitiformes</taxon>
        <taxon>Ixodida</taxon>
        <taxon>Ixodoidea</taxon>
        <taxon>Ixodidae</taxon>
        <taxon>Amblyomminae</taxon>
        <taxon>Amblyomma</taxon>
    </lineage>
</organism>
<dbReference type="Pfam" id="PF12171">
    <property type="entry name" value="zf-C2H2_jaz"/>
    <property type="match status" value="1"/>
</dbReference>
<dbReference type="InterPro" id="IPR036236">
    <property type="entry name" value="Znf_C2H2_sf"/>
</dbReference>
<dbReference type="GO" id="GO:0005634">
    <property type="term" value="C:nucleus"/>
    <property type="evidence" value="ECO:0007669"/>
    <property type="project" value="UniProtKB-SubCell"/>
</dbReference>
<feature type="compositionally biased region" description="Basic and acidic residues" evidence="7">
    <location>
        <begin position="226"/>
        <end position="255"/>
    </location>
</feature>
<keyword evidence="3" id="KW-0677">Repeat</keyword>
<dbReference type="SMART" id="SM00451">
    <property type="entry name" value="ZnF_U1"/>
    <property type="match status" value="6"/>
</dbReference>
<evidence type="ECO:0000256" key="2">
    <source>
        <dbReference type="ARBA" id="ARBA00022723"/>
    </source>
</evidence>
<evidence type="ECO:0000256" key="3">
    <source>
        <dbReference type="ARBA" id="ARBA00022737"/>
    </source>
</evidence>
<keyword evidence="5" id="KW-0862">Zinc</keyword>
<feature type="region of interest" description="Disordered" evidence="7">
    <location>
        <begin position="339"/>
        <end position="374"/>
    </location>
</feature>
<name>A0A1E1X5N3_9ACAR</name>
<evidence type="ECO:0000256" key="6">
    <source>
        <dbReference type="ARBA" id="ARBA00023242"/>
    </source>
</evidence>
<dbReference type="PANTHER" id="PTHR46144">
    <property type="entry name" value="ZINC FINGER PROTEIN 385B-LIKE"/>
    <property type="match status" value="1"/>
</dbReference>
<feature type="compositionally biased region" description="Polar residues" evidence="7">
    <location>
        <begin position="714"/>
        <end position="741"/>
    </location>
</feature>
<feature type="compositionally biased region" description="Polar residues" evidence="7">
    <location>
        <begin position="774"/>
        <end position="786"/>
    </location>
</feature>
<dbReference type="GO" id="GO:0008270">
    <property type="term" value="F:zinc ion binding"/>
    <property type="evidence" value="ECO:0007669"/>
    <property type="project" value="UniProtKB-KW"/>
</dbReference>
<protein>
    <submittedName>
        <fullName evidence="9">Putative transcription elongation factor spt5</fullName>
    </submittedName>
</protein>
<dbReference type="InterPro" id="IPR051868">
    <property type="entry name" value="ZN346_ZMAT4"/>
</dbReference>
<keyword evidence="9" id="KW-0648">Protein biosynthesis</keyword>
<dbReference type="PROSITE" id="PS00028">
    <property type="entry name" value="ZINC_FINGER_C2H2_1"/>
    <property type="match status" value="1"/>
</dbReference>
<feature type="region of interest" description="Disordered" evidence="7">
    <location>
        <begin position="410"/>
        <end position="444"/>
    </location>
</feature>
<feature type="compositionally biased region" description="Polar residues" evidence="7">
    <location>
        <begin position="671"/>
        <end position="687"/>
    </location>
</feature>
<evidence type="ECO:0000256" key="1">
    <source>
        <dbReference type="ARBA" id="ARBA00004123"/>
    </source>
</evidence>
<dbReference type="SMART" id="SM00355">
    <property type="entry name" value="ZnF_C2H2"/>
    <property type="match status" value="6"/>
</dbReference>